<proteinExistence type="predicted"/>
<dbReference type="GO" id="GO:0004674">
    <property type="term" value="F:protein serine/threonine kinase activity"/>
    <property type="evidence" value="ECO:0007669"/>
    <property type="project" value="TreeGrafter"/>
</dbReference>
<feature type="domain" description="Protein kinase" evidence="1">
    <location>
        <begin position="113"/>
        <end position="380"/>
    </location>
</feature>
<dbReference type="PANTHER" id="PTHR44329">
    <property type="entry name" value="SERINE/THREONINE-PROTEIN KINASE TNNI3K-RELATED"/>
    <property type="match status" value="1"/>
</dbReference>
<dbReference type="Pfam" id="PF07714">
    <property type="entry name" value="PK_Tyr_Ser-Thr"/>
    <property type="match status" value="1"/>
</dbReference>
<dbReference type="AlphaFoldDB" id="A0A165WAA3"/>
<accession>A0A165WAA3</accession>
<dbReference type="InterPro" id="IPR008271">
    <property type="entry name" value="Ser/Thr_kinase_AS"/>
</dbReference>
<evidence type="ECO:0000313" key="3">
    <source>
        <dbReference type="Proteomes" id="UP000076761"/>
    </source>
</evidence>
<dbReference type="Gene3D" id="1.10.510.10">
    <property type="entry name" value="Transferase(Phosphotransferase) domain 1"/>
    <property type="match status" value="1"/>
</dbReference>
<dbReference type="InterPro" id="IPR001245">
    <property type="entry name" value="Ser-Thr/Tyr_kinase_cat_dom"/>
</dbReference>
<dbReference type="SUPFAM" id="SSF56112">
    <property type="entry name" value="Protein kinase-like (PK-like)"/>
    <property type="match status" value="1"/>
</dbReference>
<dbReference type="Proteomes" id="UP000076761">
    <property type="component" value="Unassembled WGS sequence"/>
</dbReference>
<keyword evidence="3" id="KW-1185">Reference proteome</keyword>
<dbReference type="InterPro" id="IPR051681">
    <property type="entry name" value="Ser/Thr_Kinases-Pseudokinases"/>
</dbReference>
<dbReference type="InParanoid" id="A0A165WAA3"/>
<protein>
    <submittedName>
        <fullName evidence="2">Kinase-like protein</fullName>
    </submittedName>
</protein>
<dbReference type="PROSITE" id="PS50011">
    <property type="entry name" value="PROTEIN_KINASE_DOM"/>
    <property type="match status" value="1"/>
</dbReference>
<evidence type="ECO:0000313" key="2">
    <source>
        <dbReference type="EMBL" id="KZT30901.1"/>
    </source>
</evidence>
<dbReference type="PROSITE" id="PS00108">
    <property type="entry name" value="PROTEIN_KINASE_ST"/>
    <property type="match status" value="1"/>
</dbReference>
<organism evidence="2 3">
    <name type="scientific">Neolentinus lepideus HHB14362 ss-1</name>
    <dbReference type="NCBI Taxonomy" id="1314782"/>
    <lineage>
        <taxon>Eukaryota</taxon>
        <taxon>Fungi</taxon>
        <taxon>Dikarya</taxon>
        <taxon>Basidiomycota</taxon>
        <taxon>Agaricomycotina</taxon>
        <taxon>Agaricomycetes</taxon>
        <taxon>Gloeophyllales</taxon>
        <taxon>Gloeophyllaceae</taxon>
        <taxon>Neolentinus</taxon>
    </lineage>
</organism>
<dbReference type="STRING" id="1314782.A0A165WAA3"/>
<name>A0A165WAA3_9AGAM</name>
<dbReference type="PANTHER" id="PTHR44329:SF214">
    <property type="entry name" value="PROTEIN KINASE DOMAIN-CONTAINING PROTEIN"/>
    <property type="match status" value="1"/>
</dbReference>
<dbReference type="SMART" id="SM00220">
    <property type="entry name" value="S_TKc"/>
    <property type="match status" value="1"/>
</dbReference>
<sequence>MPPIPQLPQAVVDELIRRIDGLEDLQSRARDEGDIVAALEPLIGVDAPETPYTLEIIIALPTNAIRKFLDILQGVVDRELPSIFRRKCETTLRRVAHKSRIIPPSLMVEGLTWSGDQPVTGGGYADIYKGNLNGQQVALKVFREFQVQDEEKRTRLRKEFNREAIIWRQLRRPNVFPFLGTNDKLFGCPCMVSPWSNHGNVTEFLCQNEHDRFALMIQVAAGLSYLHSYQPPLVHGDLKGANILINENLEACLTDFGISNFVESHTLTTATSNARGTLRWMAPENFSAEKGELHGAQLRIYTASDASASRSIATGKHIWAEYPNEVVIIQKILSGKHPTRPSQDVISNEVWSIIISCWEHKAQDRPPIGDIIKRLSDLWSSNTTTLQVTPRVQPMVLPMVDSRDIPSNMSDAYTSDTRILEEFRDSPLTRNPSTLEYDMSMRLGTLGDLYIDKYTNLKDGVYMTNAIGHYWAAINTYSGAGILRPDWHYRLACAYKLQNGRSHQHVDLRRAIKYAEVAVKSNGERLYRHLWTLGDLYRTQYDVQGNIADLDASLKYHQEALVHVPDDYAHSSMLRQIIEPTLQTRYHELHDPADLAAAATHRRAAESRSRLRTR</sequence>
<evidence type="ECO:0000259" key="1">
    <source>
        <dbReference type="PROSITE" id="PS50011"/>
    </source>
</evidence>
<dbReference type="OrthoDB" id="203401at2759"/>
<keyword evidence="2" id="KW-0418">Kinase</keyword>
<dbReference type="GO" id="GO:0005524">
    <property type="term" value="F:ATP binding"/>
    <property type="evidence" value="ECO:0007669"/>
    <property type="project" value="InterPro"/>
</dbReference>
<dbReference type="InterPro" id="IPR000719">
    <property type="entry name" value="Prot_kinase_dom"/>
</dbReference>
<gene>
    <name evidence="2" type="ORF">NEOLEDRAFT_1174261</name>
</gene>
<keyword evidence="2" id="KW-0808">Transferase</keyword>
<dbReference type="InterPro" id="IPR011009">
    <property type="entry name" value="Kinase-like_dom_sf"/>
</dbReference>
<reference evidence="2 3" key="1">
    <citation type="journal article" date="2016" name="Mol. Biol. Evol.">
        <title>Comparative Genomics of Early-Diverging Mushroom-Forming Fungi Provides Insights into the Origins of Lignocellulose Decay Capabilities.</title>
        <authorList>
            <person name="Nagy L.G."/>
            <person name="Riley R."/>
            <person name="Tritt A."/>
            <person name="Adam C."/>
            <person name="Daum C."/>
            <person name="Floudas D."/>
            <person name="Sun H."/>
            <person name="Yadav J.S."/>
            <person name="Pangilinan J."/>
            <person name="Larsson K.H."/>
            <person name="Matsuura K."/>
            <person name="Barry K."/>
            <person name="Labutti K."/>
            <person name="Kuo R."/>
            <person name="Ohm R.A."/>
            <person name="Bhattacharya S.S."/>
            <person name="Shirouzu T."/>
            <person name="Yoshinaga Y."/>
            <person name="Martin F.M."/>
            <person name="Grigoriev I.V."/>
            <person name="Hibbett D.S."/>
        </authorList>
    </citation>
    <scope>NUCLEOTIDE SEQUENCE [LARGE SCALE GENOMIC DNA]</scope>
    <source>
        <strain evidence="2 3">HHB14362 ss-1</strain>
    </source>
</reference>
<dbReference type="EMBL" id="KV425551">
    <property type="protein sequence ID" value="KZT30901.1"/>
    <property type="molecule type" value="Genomic_DNA"/>
</dbReference>